<evidence type="ECO:0000256" key="6">
    <source>
        <dbReference type="ARBA" id="ARBA00023136"/>
    </source>
</evidence>
<evidence type="ECO:0000256" key="5">
    <source>
        <dbReference type="ARBA" id="ARBA00022989"/>
    </source>
</evidence>
<comment type="subcellular location">
    <subcellularLocation>
        <location evidence="1">Membrane</location>
        <topology evidence="1">Multi-pass membrane protein</topology>
    </subcellularLocation>
</comment>
<dbReference type="GO" id="GO:0005886">
    <property type="term" value="C:plasma membrane"/>
    <property type="evidence" value="ECO:0007669"/>
    <property type="project" value="TreeGrafter"/>
</dbReference>
<dbReference type="InterPro" id="IPR001248">
    <property type="entry name" value="Pur-cyt_permease"/>
</dbReference>
<sequence length="529" mass="56696">MSLQEKDAVGGDVEKTGRREMDSPTNVSPPPTTTGRWTRSAALLARAAAFGRVEVKGIAPIPVKERTVQETVNIFTLWWCMNTNTLPITFGMLGPAIGLSLRDSSLVILFFSLLTTLLPAYLSTWGPKLGMRQMIQARFSFGRYLVSIPVLLNLATLTGFCVIMAVIGGQGLAAIAAGNLSVNVGIVIIALLAMLISFCGFRVLHTYERYAWIPALVALVVAVGCGGASLRSQAVPEAPPTARGVLTFGMLIASYMIPWACLASDFTTYLSPATSPAKIFWYSYLGLLVPSVTLMVLGAAIAGAIPSSPSWSAGYDSYLVGGVLAAMLEPAGGFGKFLVVVLSFTLLGNMAATSYSVTLNLQMLIPILFRVPRYVFAVVIAAIIIPVSIRAAVDFFASLENFIGLIGYWSSAFLGVVLAEHWWFRGGDYERYDVDAWNTARLLPWGVAAMAAGVGSFGLVVPSMDQAWFVGPIAERTGDIGFELAFVVAGGCMCRFGILRRGWRGGDVMGEVSCLGWDGERGERLKTSR</sequence>
<keyword evidence="5 9" id="KW-1133">Transmembrane helix</keyword>
<keyword evidence="6 7" id="KW-0472">Membrane</keyword>
<feature type="transmembrane region" description="Helical" evidence="9">
    <location>
        <begin position="337"/>
        <end position="359"/>
    </location>
</feature>
<protein>
    <submittedName>
        <fullName evidence="10">Permease for cytosine/purines, uracil, thiamine, allantoin-domain-containing protein</fullName>
    </submittedName>
</protein>
<dbReference type="EMBL" id="JAULSR010000006">
    <property type="protein sequence ID" value="KAK0615920.1"/>
    <property type="molecule type" value="Genomic_DNA"/>
</dbReference>
<accession>A0AA40BW81</accession>
<evidence type="ECO:0000313" key="11">
    <source>
        <dbReference type="Proteomes" id="UP001174934"/>
    </source>
</evidence>
<feature type="transmembrane region" description="Helical" evidence="9">
    <location>
        <begin position="284"/>
        <end position="305"/>
    </location>
</feature>
<feature type="transmembrane region" description="Helical" evidence="9">
    <location>
        <begin position="74"/>
        <end position="93"/>
    </location>
</feature>
<evidence type="ECO:0000256" key="7">
    <source>
        <dbReference type="PIRNR" id="PIRNR002744"/>
    </source>
</evidence>
<feature type="transmembrane region" description="Helical" evidence="9">
    <location>
        <begin position="442"/>
        <end position="460"/>
    </location>
</feature>
<proteinExistence type="inferred from homology"/>
<evidence type="ECO:0000256" key="4">
    <source>
        <dbReference type="ARBA" id="ARBA00022692"/>
    </source>
</evidence>
<dbReference type="Gene3D" id="1.10.4160.10">
    <property type="entry name" value="Hydantoin permease"/>
    <property type="match status" value="1"/>
</dbReference>
<dbReference type="PANTHER" id="PTHR31806">
    <property type="entry name" value="PURINE-CYTOSINE PERMEASE FCY2-RELATED"/>
    <property type="match status" value="1"/>
</dbReference>
<feature type="transmembrane region" description="Helical" evidence="9">
    <location>
        <begin position="401"/>
        <end position="422"/>
    </location>
</feature>
<dbReference type="Pfam" id="PF02133">
    <property type="entry name" value="Transp_cyt_pur"/>
    <property type="match status" value="1"/>
</dbReference>
<dbReference type="Proteomes" id="UP001174934">
    <property type="component" value="Unassembled WGS sequence"/>
</dbReference>
<comment type="caution">
    <text evidence="10">The sequence shown here is derived from an EMBL/GenBank/DDBJ whole genome shotgun (WGS) entry which is preliminary data.</text>
</comment>
<keyword evidence="3 7" id="KW-0813">Transport</keyword>
<feature type="transmembrane region" description="Helical" evidence="9">
    <location>
        <begin position="242"/>
        <end position="263"/>
    </location>
</feature>
<keyword evidence="4 9" id="KW-0812">Transmembrane</keyword>
<evidence type="ECO:0000313" key="10">
    <source>
        <dbReference type="EMBL" id="KAK0615920.1"/>
    </source>
</evidence>
<dbReference type="GO" id="GO:0022857">
    <property type="term" value="F:transmembrane transporter activity"/>
    <property type="evidence" value="ECO:0007669"/>
    <property type="project" value="InterPro"/>
</dbReference>
<evidence type="ECO:0000256" key="3">
    <source>
        <dbReference type="ARBA" id="ARBA00022448"/>
    </source>
</evidence>
<feature type="region of interest" description="Disordered" evidence="8">
    <location>
        <begin position="1"/>
        <end position="36"/>
    </location>
</feature>
<feature type="transmembrane region" description="Helical" evidence="9">
    <location>
        <begin position="371"/>
        <end position="389"/>
    </location>
</feature>
<dbReference type="PANTHER" id="PTHR31806:SF5">
    <property type="entry name" value="PURINE-CYTOSINE PERMEASE FCY21"/>
    <property type="match status" value="1"/>
</dbReference>
<dbReference type="InterPro" id="IPR026030">
    <property type="entry name" value="Pur-cyt_permease_Fcy2/21/22"/>
</dbReference>
<evidence type="ECO:0000256" key="9">
    <source>
        <dbReference type="SAM" id="Phobius"/>
    </source>
</evidence>
<evidence type="ECO:0000256" key="8">
    <source>
        <dbReference type="SAM" id="MobiDB-lite"/>
    </source>
</evidence>
<feature type="transmembrane region" description="Helical" evidence="9">
    <location>
        <begin position="210"/>
        <end position="230"/>
    </location>
</feature>
<feature type="transmembrane region" description="Helical" evidence="9">
    <location>
        <begin position="173"/>
        <end position="198"/>
    </location>
</feature>
<dbReference type="PIRSF" id="PIRSF002744">
    <property type="entry name" value="Pur-cyt_permease"/>
    <property type="match status" value="1"/>
</dbReference>
<feature type="transmembrane region" description="Helical" evidence="9">
    <location>
        <begin position="480"/>
        <end position="499"/>
    </location>
</feature>
<reference evidence="10" key="1">
    <citation type="submission" date="2023-06" db="EMBL/GenBank/DDBJ databases">
        <title>Genome-scale phylogeny and comparative genomics of the fungal order Sordariales.</title>
        <authorList>
            <consortium name="Lawrence Berkeley National Laboratory"/>
            <person name="Hensen N."/>
            <person name="Bonometti L."/>
            <person name="Westerberg I."/>
            <person name="Brannstrom I.O."/>
            <person name="Guillou S."/>
            <person name="Cros-Aarteil S."/>
            <person name="Calhoun S."/>
            <person name="Haridas S."/>
            <person name="Kuo A."/>
            <person name="Mondo S."/>
            <person name="Pangilinan J."/>
            <person name="Riley R."/>
            <person name="LaButti K."/>
            <person name="Andreopoulos B."/>
            <person name="Lipzen A."/>
            <person name="Chen C."/>
            <person name="Yanf M."/>
            <person name="Daum C."/>
            <person name="Ng V."/>
            <person name="Clum A."/>
            <person name="Steindorff A."/>
            <person name="Ohm R."/>
            <person name="Martin F."/>
            <person name="Silar P."/>
            <person name="Natvig D."/>
            <person name="Lalanne C."/>
            <person name="Gautier V."/>
            <person name="Ament-velasquez S.L."/>
            <person name="Kruys A."/>
            <person name="Hutchinson M.I."/>
            <person name="Powell A.J."/>
            <person name="Barry K."/>
            <person name="Miller A.N."/>
            <person name="Grigoriev I.V."/>
            <person name="Debuchy R."/>
            <person name="Gladieux P."/>
            <person name="Thoren M.H."/>
            <person name="Johannesson H."/>
        </authorList>
    </citation>
    <scope>NUCLEOTIDE SEQUENCE</scope>
    <source>
        <strain evidence="10">SMH3391-2</strain>
    </source>
</reference>
<feature type="transmembrane region" description="Helical" evidence="9">
    <location>
        <begin position="105"/>
        <end position="123"/>
    </location>
</feature>
<feature type="compositionally biased region" description="Basic and acidic residues" evidence="8">
    <location>
        <begin position="1"/>
        <end position="22"/>
    </location>
</feature>
<comment type="similarity">
    <text evidence="2 7">Belongs to the purine-cytosine permease (2.A.39) family.</text>
</comment>
<evidence type="ECO:0000256" key="2">
    <source>
        <dbReference type="ARBA" id="ARBA00008974"/>
    </source>
</evidence>
<dbReference type="AlphaFoldDB" id="A0AA40BW81"/>
<gene>
    <name evidence="10" type="ORF">B0T17DRAFT_510483</name>
</gene>
<feature type="transmembrane region" description="Helical" evidence="9">
    <location>
        <begin position="144"/>
        <end position="167"/>
    </location>
</feature>
<organism evidence="10 11">
    <name type="scientific">Bombardia bombarda</name>
    <dbReference type="NCBI Taxonomy" id="252184"/>
    <lineage>
        <taxon>Eukaryota</taxon>
        <taxon>Fungi</taxon>
        <taxon>Dikarya</taxon>
        <taxon>Ascomycota</taxon>
        <taxon>Pezizomycotina</taxon>
        <taxon>Sordariomycetes</taxon>
        <taxon>Sordariomycetidae</taxon>
        <taxon>Sordariales</taxon>
        <taxon>Lasiosphaeriaceae</taxon>
        <taxon>Bombardia</taxon>
    </lineage>
</organism>
<name>A0AA40BW81_9PEZI</name>
<evidence type="ECO:0000256" key="1">
    <source>
        <dbReference type="ARBA" id="ARBA00004141"/>
    </source>
</evidence>
<keyword evidence="11" id="KW-1185">Reference proteome</keyword>